<gene>
    <name evidence="1" type="ORF">BDW59DRAFT_158618</name>
</gene>
<protein>
    <recommendedName>
        <fullName evidence="3">S-adenosyl-L-methionine-dependent methyltransferase</fullName>
    </recommendedName>
</protein>
<dbReference type="EMBL" id="JBFXLS010000013">
    <property type="protein sequence ID" value="KAL2830289.1"/>
    <property type="molecule type" value="Genomic_DNA"/>
</dbReference>
<evidence type="ECO:0000313" key="1">
    <source>
        <dbReference type="EMBL" id="KAL2830289.1"/>
    </source>
</evidence>
<evidence type="ECO:0000313" key="2">
    <source>
        <dbReference type="Proteomes" id="UP001610335"/>
    </source>
</evidence>
<comment type="caution">
    <text evidence="1">The sequence shown here is derived from an EMBL/GenBank/DDBJ whole genome shotgun (WGS) entry which is preliminary data.</text>
</comment>
<name>A0ABR4IR98_9EURO</name>
<organism evidence="1 2">
    <name type="scientific">Aspergillus cavernicola</name>
    <dbReference type="NCBI Taxonomy" id="176166"/>
    <lineage>
        <taxon>Eukaryota</taxon>
        <taxon>Fungi</taxon>
        <taxon>Dikarya</taxon>
        <taxon>Ascomycota</taxon>
        <taxon>Pezizomycotina</taxon>
        <taxon>Eurotiomycetes</taxon>
        <taxon>Eurotiomycetidae</taxon>
        <taxon>Eurotiales</taxon>
        <taxon>Aspergillaceae</taxon>
        <taxon>Aspergillus</taxon>
        <taxon>Aspergillus subgen. Nidulantes</taxon>
    </lineage>
</organism>
<accession>A0ABR4IR98</accession>
<dbReference type="SUPFAM" id="SSF53335">
    <property type="entry name" value="S-adenosyl-L-methionine-dependent methyltransferases"/>
    <property type="match status" value="1"/>
</dbReference>
<dbReference type="CDD" id="cd02440">
    <property type="entry name" value="AdoMet_MTases"/>
    <property type="match status" value="1"/>
</dbReference>
<dbReference type="Gene3D" id="3.40.50.150">
    <property type="entry name" value="Vaccinia Virus protein VP39"/>
    <property type="match status" value="1"/>
</dbReference>
<reference evidence="1 2" key="1">
    <citation type="submission" date="2024-07" db="EMBL/GenBank/DDBJ databases">
        <title>Section-level genome sequencing and comparative genomics of Aspergillus sections Usti and Cavernicolus.</title>
        <authorList>
            <consortium name="Lawrence Berkeley National Laboratory"/>
            <person name="Nybo J.L."/>
            <person name="Vesth T.C."/>
            <person name="Theobald S."/>
            <person name="Frisvad J.C."/>
            <person name="Larsen T.O."/>
            <person name="Kjaerboelling I."/>
            <person name="Rothschild-Mancinelli K."/>
            <person name="Lyhne E.K."/>
            <person name="Kogle M.E."/>
            <person name="Barry K."/>
            <person name="Clum A."/>
            <person name="Na H."/>
            <person name="Ledsgaard L."/>
            <person name="Lin J."/>
            <person name="Lipzen A."/>
            <person name="Kuo A."/>
            <person name="Riley R."/>
            <person name="Mondo S."/>
            <person name="LaButti K."/>
            <person name="Haridas S."/>
            <person name="Pangalinan J."/>
            <person name="Salamov A.A."/>
            <person name="Simmons B.A."/>
            <person name="Magnuson J.K."/>
            <person name="Chen J."/>
            <person name="Drula E."/>
            <person name="Henrissat B."/>
            <person name="Wiebenga A."/>
            <person name="Lubbers R.J."/>
            <person name="Gomes A.C."/>
            <person name="Makela M.R."/>
            <person name="Stajich J."/>
            <person name="Grigoriev I.V."/>
            <person name="Mortensen U.H."/>
            <person name="De vries R.P."/>
            <person name="Baker S.E."/>
            <person name="Andersen M.R."/>
        </authorList>
    </citation>
    <scope>NUCLEOTIDE SEQUENCE [LARGE SCALE GENOMIC DNA]</scope>
    <source>
        <strain evidence="1 2">CBS 600.67</strain>
    </source>
</reference>
<sequence>MGPIELEESLYLFEPDEEERARLNNQHRVLIRLIENRILHAPIDPSAIATVADVGTGTGIWLDALATHLDAIPILTPAATDQVQRQYDGLDMTPANFPAAQSHPDNFHYDVYNILQPVPEERKGKYDLVHVRLLAAAFSKGQVDIAVDNLVQLLPKLTGDFAREGPGGWIQWEELDGDSWAGRVPSPHVREMSELGRKHMEAKEWELHLFPQSVPAAFLKAAKAHPSLQNVSEKIYNTVTHGYEIKDAINSTWLWSCTRSAKMILLASGKSNVEEEMQRLEQGARRDIERGGLFWDSDEHVLLAQRKWQINT</sequence>
<dbReference type="InterPro" id="IPR029063">
    <property type="entry name" value="SAM-dependent_MTases_sf"/>
</dbReference>
<evidence type="ECO:0008006" key="3">
    <source>
        <dbReference type="Google" id="ProtNLM"/>
    </source>
</evidence>
<keyword evidence="2" id="KW-1185">Reference proteome</keyword>
<dbReference type="Proteomes" id="UP001610335">
    <property type="component" value="Unassembled WGS sequence"/>
</dbReference>
<proteinExistence type="predicted"/>